<dbReference type="Gene3D" id="4.10.860.120">
    <property type="entry name" value="RNA polymerase II, clamp domain"/>
    <property type="match status" value="1"/>
</dbReference>
<evidence type="ECO:0000313" key="14">
    <source>
        <dbReference type="EMBL" id="OII78044.1"/>
    </source>
</evidence>
<evidence type="ECO:0000256" key="2">
    <source>
        <dbReference type="ARBA" id="ARBA00006460"/>
    </source>
</evidence>
<dbReference type="InterPro" id="IPR015699">
    <property type="entry name" value="DNA-dir_RNA_pol1_lsu_N"/>
</dbReference>
<keyword evidence="7" id="KW-0862">Zinc</keyword>
<dbReference type="Proteomes" id="UP000186804">
    <property type="component" value="Unassembled WGS sequence"/>
</dbReference>
<dbReference type="InterPro" id="IPR007080">
    <property type="entry name" value="RNA_pol_Rpb1_1"/>
</dbReference>
<dbReference type="InterPro" id="IPR007081">
    <property type="entry name" value="RNA_pol_Rpb1_5"/>
</dbReference>
<dbReference type="SMART" id="SM00663">
    <property type="entry name" value="RPOLA_N"/>
    <property type="match status" value="1"/>
</dbReference>
<evidence type="ECO:0000259" key="13">
    <source>
        <dbReference type="SMART" id="SM00663"/>
    </source>
</evidence>
<dbReference type="InterPro" id="IPR042102">
    <property type="entry name" value="RNA_pol_Rpb1_3_sf"/>
</dbReference>
<dbReference type="Pfam" id="PF05000">
    <property type="entry name" value="RNA_pol_Rpb1_4"/>
    <property type="match status" value="1"/>
</dbReference>
<dbReference type="PANTHER" id="PTHR19376">
    <property type="entry name" value="DNA-DIRECTED RNA POLYMERASE"/>
    <property type="match status" value="1"/>
</dbReference>
<evidence type="ECO:0000256" key="1">
    <source>
        <dbReference type="ARBA" id="ARBA00004123"/>
    </source>
</evidence>
<dbReference type="RefSeq" id="XP_067069890.1">
    <property type="nucleotide sequence ID" value="XM_067213917.1"/>
</dbReference>
<keyword evidence="5 11" id="KW-0548">Nucleotidyltransferase</keyword>
<dbReference type="Gene3D" id="3.30.1490.180">
    <property type="entry name" value="RNA polymerase ii"/>
    <property type="match status" value="1"/>
</dbReference>
<evidence type="ECO:0000256" key="3">
    <source>
        <dbReference type="ARBA" id="ARBA00022478"/>
    </source>
</evidence>
<accession>A0A1J4MYA0</accession>
<dbReference type="PANTHER" id="PTHR19376:SF11">
    <property type="entry name" value="DNA-DIRECTED RNA POLYMERASE I SUBUNIT RPA1"/>
    <property type="match status" value="1"/>
</dbReference>
<feature type="region of interest" description="Disordered" evidence="12">
    <location>
        <begin position="1646"/>
        <end position="1690"/>
    </location>
</feature>
<evidence type="ECO:0000256" key="7">
    <source>
        <dbReference type="ARBA" id="ARBA00022833"/>
    </source>
</evidence>
<dbReference type="InterPro" id="IPR038120">
    <property type="entry name" value="Rpb1_funnel_sf"/>
</dbReference>
<dbReference type="GeneID" id="92367876"/>
<comment type="function">
    <text evidence="11">DNA-dependent RNA polymerase catalyzes the transcription of DNA into RNA using the four ribonucleoside triphosphates as substrates.</text>
</comment>
<sequence length="1984" mass="223960">MNSGFICTDIHNAFFELLSASEVKKISVCHIVSSITFESTGDAKRGGLHDPSMGPLDIRDFCTTCGGRSECPGHIGHIELELPVYHPLYIRQLVNLLKSICWHCCTLRVCQDACRDYIKRLLLLKESRYTNDRHFLSDRRATTHAEYADNCSKLICDSNNQLNQPSNILSVDQRTNIFSNDDIDIRTFISSDGYALELWNNLRSEFFDKAIKQKACSNCGESFRATVKESQFSIGITLSWPESSKSPIGLGSTWGNCNLKEGQIKIEDDFSSEVPDQAKIHTKKGQSLISQHFQAFQVIPILKKLWENNEKILEFLFPMSREISWEMFFMFVIPVPANKFRPLGTLGGRNIPLLHPRTSALLDILVANERLRFYIDLQRQNKDKSTDDIGGNSSQYGLLSYVSSLQERVNSYLDKNKSFKPASTPPGIRQWLERKTGVIRQKMMGKRVNYSARTVIGPDPYLETNEIGIPLMFARNLTIPEYVGTHNVLIMCKLVENGTDHYPGATKLQLDGTLYDLSRLNISQRISKSKLLFSSVFTSPNPLIQNNYPIVFRQVIDGDVVLMNRQPTLHRPSIMAHFVRILPKDNIMRLNYVNCGTYNADFDGDEMNLHLPQSLSSRSEAKYIMDASQQYSVPKSGEPLRGLIQDSCIGGAFLTSKSTFLNRGEYYHLLYTSLSFILDVKSSALSSLPIMYSANGHVIFGENNTSSQLNTASGTVTIDETILRFQSHKNNRRELTSSTNLDGVILEPPAIFKPIPLWTGKQVVTSMLKTFINKTSSSDRKIYAGINLISKSRTPGDSWNGINDGDSEESTVIIRNSELLQGVIDKNQFGTNTYCLVHLCTDLFGPVIGGKLLSSFFYLSQAFLQMRGFTCSIGDMLLTLEAEKRRKDIINKCTNASVFLQEAFSNLVLQRINNDYEIFSMEYSLPSIEYKFTDQLKEICNFSDTFYTKFVESPKNQAQTLKIIIDKLSEYYKSNTNVDNKIMIRELTKYTNLFNFLNFNPHPTGLSTKIKSNYSKPCNLILKDGNNQIPYYYQSWLVNRLENATCPNNKSHQRNFFLVYPNEVTRRRVEFVVGKLLSQTTSSVMKIIDTFCKMGIGNISSQVGEIVNGSSTFLPFPKNGFSSMVITGAKGSRVNHQMICAMLGQQELEGRRVPIMISMKSLPAFAPYDFGSRAGGFITDRYLDGLHAQEFFFHCMSGREGLVDTAVKTARSGYLQRCILKGLESMIVQYDGTVRSDDGSMIQFIYGEDGIDVSKCSYIARVDDLARNIELLSRSLNACEAKRNDVVRLSFSKVLEIEHKYGQFATVMNRRNKEKKARSNSRRYFSWEIVKLDKSDTPITSVLPPAEYCGSVSELFVSNLTENNLQRLSHLCNSHQSSNTKVEGLKYEHKRKNGNFCHNLEELKNIEYLLRLKYSQTQVAPGEAVGCLAAQSIGEPATQMTLNTFHLAGHGSANVTLGIPRLRELLQTGGESKTPYAFIPLNVKDSMNQLQAANTADQVLACFKSIPLTDIIAAIGIDNSIIYDCVSQYNNSKPSYCWRYDITIQFEDLDSFCKVVPGYSISNIINQIFSKCLRPFLRQVNSMFILSCLKCRTNSRFSYLYDEVDEFTYKYIYGCRSYKEERRNIETYKGSSNNLSNIEQERNNIDIAESSQDNKEIENDYVDIDTPREKSDGSSDSETELKSIGTDDEYSDEEKIANINENSEMEVDSDSIVNEAKSEDISLSFADTEDLSSHAIHLKILSPILLRHVWDIKLSRLTNSLKVTIGWPIESCPNRIDLLPELSHCISKAHLRSVENLKNARITRCQQLESNTLEVTVQGTNIGYIYNISPNLVLHNNIRSNDIQTVYKYYGIEAARKCLINELTNVFAVYGINVDYRHLSLIGDAVTFSGSIRVFSRVGNVAHSTSPFLQMSFETSIKFLADACSRGAIDSLKSPASSISVGKICSVGTGLSRIFTIVNHSNKSNVFKEIHGKENDHKFRFVSN</sequence>
<evidence type="ECO:0000256" key="12">
    <source>
        <dbReference type="SAM" id="MobiDB-lite"/>
    </source>
</evidence>
<comment type="subcellular location">
    <subcellularLocation>
        <location evidence="1">Nucleus</location>
    </subcellularLocation>
</comment>
<dbReference type="GO" id="GO:0003899">
    <property type="term" value="F:DNA-directed RNA polymerase activity"/>
    <property type="evidence" value="ECO:0007669"/>
    <property type="project" value="UniProtKB-EC"/>
</dbReference>
<comment type="similarity">
    <text evidence="2 11">Belongs to the RNA polymerase beta' chain family.</text>
</comment>
<comment type="caution">
    <text evidence="14">The sequence shown here is derived from an EMBL/GenBank/DDBJ whole genome shotgun (WGS) entry which is preliminary data.</text>
</comment>
<dbReference type="FunFam" id="2.40.40.20:FF:000019">
    <property type="entry name" value="DNA-directed RNA polymerase II subunit RPB1"/>
    <property type="match status" value="1"/>
</dbReference>
<dbReference type="Gene3D" id="6.20.50.80">
    <property type="match status" value="1"/>
</dbReference>
<dbReference type="Pfam" id="PF04997">
    <property type="entry name" value="RNA_pol_Rpb1_1"/>
    <property type="match status" value="1"/>
</dbReference>
<dbReference type="Gene3D" id="1.10.274.100">
    <property type="entry name" value="RNA polymerase Rpb1, domain 3"/>
    <property type="match status" value="1"/>
</dbReference>
<organism evidence="14 15">
    <name type="scientific">Cryptosporidium andersoni</name>
    <dbReference type="NCBI Taxonomy" id="117008"/>
    <lineage>
        <taxon>Eukaryota</taxon>
        <taxon>Sar</taxon>
        <taxon>Alveolata</taxon>
        <taxon>Apicomplexa</taxon>
        <taxon>Conoidasida</taxon>
        <taxon>Coccidia</taxon>
        <taxon>Eucoccidiorida</taxon>
        <taxon>Eimeriorina</taxon>
        <taxon>Cryptosporidiidae</taxon>
        <taxon>Cryptosporidium</taxon>
    </lineage>
</organism>
<dbReference type="GO" id="GO:0003677">
    <property type="term" value="F:DNA binding"/>
    <property type="evidence" value="ECO:0007669"/>
    <property type="project" value="InterPro"/>
</dbReference>
<dbReference type="InterPro" id="IPR000722">
    <property type="entry name" value="RNA_pol_asu"/>
</dbReference>
<dbReference type="InterPro" id="IPR007066">
    <property type="entry name" value="RNA_pol_Rpb1_3"/>
</dbReference>
<proteinExistence type="inferred from homology"/>
<dbReference type="InterPro" id="IPR044893">
    <property type="entry name" value="RNA_pol_Rpb1_clamp_domain"/>
</dbReference>
<dbReference type="InterPro" id="IPR007083">
    <property type="entry name" value="RNA_pol_Rpb1_4"/>
</dbReference>
<gene>
    <name evidence="14" type="ORF">cand_036920</name>
</gene>
<comment type="catalytic activity">
    <reaction evidence="11">
        <text>RNA(n) + a ribonucleoside 5'-triphosphate = RNA(n+1) + diphosphate</text>
        <dbReference type="Rhea" id="RHEA:21248"/>
        <dbReference type="Rhea" id="RHEA-COMP:14527"/>
        <dbReference type="Rhea" id="RHEA-COMP:17342"/>
        <dbReference type="ChEBI" id="CHEBI:33019"/>
        <dbReference type="ChEBI" id="CHEBI:61557"/>
        <dbReference type="ChEBI" id="CHEBI:140395"/>
        <dbReference type="EC" id="2.7.7.6"/>
    </reaction>
</comment>
<dbReference type="Gene3D" id="1.10.132.30">
    <property type="match status" value="1"/>
</dbReference>
<keyword evidence="9 11" id="KW-0804">Transcription</keyword>
<feature type="domain" description="RNA polymerase N-terminal" evidence="13">
    <location>
        <begin position="326"/>
        <end position="655"/>
    </location>
</feature>
<dbReference type="CDD" id="cd01435">
    <property type="entry name" value="RNAP_I_RPA1_N"/>
    <property type="match status" value="1"/>
</dbReference>
<dbReference type="EC" id="2.7.7.6" evidence="11"/>
<dbReference type="VEuPathDB" id="CryptoDB:cand_036920"/>
<evidence type="ECO:0000256" key="9">
    <source>
        <dbReference type="ARBA" id="ARBA00023163"/>
    </source>
</evidence>
<dbReference type="Gene3D" id="1.10.150.390">
    <property type="match status" value="1"/>
</dbReference>
<dbReference type="OrthoDB" id="270392at2759"/>
<dbReference type="GO" id="GO:0006351">
    <property type="term" value="P:DNA-templated transcription"/>
    <property type="evidence" value="ECO:0007669"/>
    <property type="project" value="InterPro"/>
</dbReference>
<keyword evidence="8" id="KW-0460">Magnesium</keyword>
<evidence type="ECO:0000313" key="15">
    <source>
        <dbReference type="Proteomes" id="UP000186804"/>
    </source>
</evidence>
<evidence type="ECO:0000256" key="8">
    <source>
        <dbReference type="ARBA" id="ARBA00022842"/>
    </source>
</evidence>
<dbReference type="GO" id="GO:0005736">
    <property type="term" value="C:RNA polymerase I complex"/>
    <property type="evidence" value="ECO:0007669"/>
    <property type="project" value="TreeGrafter"/>
</dbReference>
<evidence type="ECO:0000256" key="4">
    <source>
        <dbReference type="ARBA" id="ARBA00022679"/>
    </source>
</evidence>
<evidence type="ECO:0000256" key="10">
    <source>
        <dbReference type="ARBA" id="ARBA00023242"/>
    </source>
</evidence>
<keyword evidence="3 11" id="KW-0240">DNA-directed RNA polymerase</keyword>
<dbReference type="Pfam" id="PF00623">
    <property type="entry name" value="RNA_pol_Rpb1_2"/>
    <property type="match status" value="1"/>
</dbReference>
<dbReference type="InterPro" id="IPR045867">
    <property type="entry name" value="DNA-dir_RpoC_beta_prime"/>
</dbReference>
<dbReference type="Pfam" id="PF04983">
    <property type="entry name" value="RNA_pol_Rpb1_3"/>
    <property type="match status" value="1"/>
</dbReference>
<reference evidence="14 15" key="1">
    <citation type="submission" date="2016-10" db="EMBL/GenBank/DDBJ databases">
        <title>Reductive evolution of mitochondrial metabolism and differential evolution of invasion-related proteins in Cryptosporidium.</title>
        <authorList>
            <person name="Liu S."/>
            <person name="Roellig D.M."/>
            <person name="Guo Y."/>
            <person name="Li N."/>
            <person name="Frace M.A."/>
            <person name="Tang K."/>
            <person name="Zhang L."/>
            <person name="Feng Y."/>
            <person name="Xiao L."/>
        </authorList>
    </citation>
    <scope>NUCLEOTIDE SEQUENCE [LARGE SCALE GENOMIC DNA]</scope>
    <source>
        <strain evidence="14">30847</strain>
    </source>
</reference>
<keyword evidence="6" id="KW-0479">Metal-binding</keyword>
<keyword evidence="10" id="KW-0539">Nucleus</keyword>
<evidence type="ECO:0000256" key="11">
    <source>
        <dbReference type="RuleBase" id="RU004279"/>
    </source>
</evidence>
<dbReference type="SUPFAM" id="SSF64484">
    <property type="entry name" value="beta and beta-prime subunits of DNA dependent RNA-polymerase"/>
    <property type="match status" value="1"/>
</dbReference>
<keyword evidence="4 11" id="KW-0808">Transferase</keyword>
<dbReference type="EMBL" id="LRBS01000010">
    <property type="protein sequence ID" value="OII78044.1"/>
    <property type="molecule type" value="Genomic_DNA"/>
</dbReference>
<dbReference type="GO" id="GO:0046872">
    <property type="term" value="F:metal ion binding"/>
    <property type="evidence" value="ECO:0007669"/>
    <property type="project" value="UniProtKB-KW"/>
</dbReference>
<protein>
    <recommendedName>
        <fullName evidence="11">DNA-directed RNA polymerase subunit</fullName>
        <ecNumber evidence="11">2.7.7.6</ecNumber>
    </recommendedName>
</protein>
<evidence type="ECO:0000256" key="6">
    <source>
        <dbReference type="ARBA" id="ARBA00022723"/>
    </source>
</evidence>
<keyword evidence="15" id="KW-1185">Reference proteome</keyword>
<dbReference type="Gene3D" id="6.10.250.2940">
    <property type="match status" value="1"/>
</dbReference>
<dbReference type="Pfam" id="PF04998">
    <property type="entry name" value="RNA_pol_Rpb1_5"/>
    <property type="match status" value="1"/>
</dbReference>
<dbReference type="InterPro" id="IPR006592">
    <property type="entry name" value="RNA_pol_N"/>
</dbReference>
<evidence type="ECO:0000256" key="5">
    <source>
        <dbReference type="ARBA" id="ARBA00022695"/>
    </source>
</evidence>
<dbReference type="Gene3D" id="2.40.40.20">
    <property type="match status" value="1"/>
</dbReference>
<name>A0A1J4MYA0_9CRYT</name>